<comment type="caution">
    <text evidence="4">The sequence shown here is derived from an EMBL/GenBank/DDBJ whole genome shotgun (WGS) entry which is preliminary data.</text>
</comment>
<gene>
    <name evidence="4" type="ORF">POF43_025055</name>
</gene>
<evidence type="ECO:0000259" key="1">
    <source>
        <dbReference type="Pfam" id="PF10646"/>
    </source>
</evidence>
<dbReference type="EMBL" id="JAAGKO020000043">
    <property type="protein sequence ID" value="MDI5965956.1"/>
    <property type="molecule type" value="Genomic_DNA"/>
</dbReference>
<dbReference type="InterPro" id="IPR059026">
    <property type="entry name" value="LpqB_N"/>
</dbReference>
<evidence type="ECO:0000259" key="2">
    <source>
        <dbReference type="Pfam" id="PF10647"/>
    </source>
</evidence>
<dbReference type="SUPFAM" id="SSF50969">
    <property type="entry name" value="YVTN repeat-like/Quinoprotein amine dehydrogenase"/>
    <property type="match status" value="1"/>
</dbReference>
<proteinExistence type="predicted"/>
<dbReference type="InterPro" id="IPR011044">
    <property type="entry name" value="Quino_amine_DH_bsu"/>
</dbReference>
<evidence type="ECO:0000313" key="5">
    <source>
        <dbReference type="Proteomes" id="UP001156398"/>
    </source>
</evidence>
<dbReference type="InterPro" id="IPR018910">
    <property type="entry name" value="LpqB_C"/>
</dbReference>
<dbReference type="Pfam" id="PF10647">
    <property type="entry name" value="Gmad1"/>
    <property type="match status" value="1"/>
</dbReference>
<protein>
    <submittedName>
        <fullName evidence="4">LpqB family beta-propeller domain-containing protein</fullName>
    </submittedName>
</protein>
<feature type="domain" description="Lipoprotein LpqB N-terminal" evidence="3">
    <location>
        <begin position="63"/>
        <end position="186"/>
    </location>
</feature>
<sequence length="608" mass="64758">MPHADRRMPPGARRRALVAVGALLSGVLLLAGCASMPDSGDVSKVGQSPRDASDPQVRVFGVQPQAGEGPKQIVEGFLEAVTSDEAKFQTARDYLAGAAKKWNPFTRTTIISGKPDLYTPRTPTNRTEPGMTIAMSTSQVAVVDKDDSFAPAAQRFRTAFHLGQYQGQWRIDDLSPGLIIEQSDFQRIYQSVGKYYFAKLGPQSGDSPQGPDTMVADPIYVRRRIDPVSASIQALLLGPSSWLSPVVTTAFPTGTRLAGPNPALDDNGRLRVQLAGLPAGLSQDVCQDMAAQLMNTVQDQSSAQVTSVEIHRSSGATAVCTLNRQQAQAYSPARLSGSGDQQYLVDAAHRMESVPSQSDSTKHVLGPFGEPQAELQTVAVSRGDEVQAAGVRVGGRSLEIAPLSAAGKVKTVLSGKADLSAPSWDGLGDLWVAGRDPVTPRLWMYDTEGHVIQVRVPGLGGDRVQSVRVAADGVRVVLLVERDGHTVLEIGRVQRTGTADHPVVSVAGLRIVAPSYEDVQAVSWAGESRLVMVGKQWKSVQQLQYVDTDGSSAFTPTLPGISTVTSVAASEDQSRPLLVADKEGVYRLPTDSYWTAISGNSTAPVYPG</sequence>
<feature type="domain" description="Lipoprotein LpqB C-terminal" evidence="2">
    <location>
        <begin position="356"/>
        <end position="607"/>
    </location>
</feature>
<keyword evidence="5" id="KW-1185">Reference proteome</keyword>
<dbReference type="Proteomes" id="UP001156398">
    <property type="component" value="Unassembled WGS sequence"/>
</dbReference>
<feature type="domain" description="GerMN" evidence="1">
    <location>
        <begin position="213"/>
        <end position="310"/>
    </location>
</feature>
<accession>A0ABT6W5E4</accession>
<dbReference type="InterPro" id="IPR019606">
    <property type="entry name" value="GerMN"/>
</dbReference>
<reference evidence="4 5" key="1">
    <citation type="submission" date="2023-05" db="EMBL/GenBank/DDBJ databases">
        <title>Streptantibioticus silvisoli sp. nov., acidotolerant actinomycetes 1 from pine litter.</title>
        <authorList>
            <person name="Swiecimska M."/>
            <person name="Golinska P."/>
            <person name="Sangal V."/>
            <person name="Wachnowicz B."/>
            <person name="Goodfellow M."/>
        </authorList>
    </citation>
    <scope>NUCLEOTIDE SEQUENCE [LARGE SCALE GENOMIC DNA]</scope>
    <source>
        <strain evidence="4 5">SL54</strain>
    </source>
</reference>
<evidence type="ECO:0000259" key="3">
    <source>
        <dbReference type="Pfam" id="PF25976"/>
    </source>
</evidence>
<evidence type="ECO:0000313" key="4">
    <source>
        <dbReference type="EMBL" id="MDI5965956.1"/>
    </source>
</evidence>
<dbReference type="Pfam" id="PF10646">
    <property type="entry name" value="Germane"/>
    <property type="match status" value="1"/>
</dbReference>
<dbReference type="PROSITE" id="PS51257">
    <property type="entry name" value="PROKAR_LIPOPROTEIN"/>
    <property type="match status" value="1"/>
</dbReference>
<name>A0ABT6W5E4_9ACTN</name>
<dbReference type="Pfam" id="PF25976">
    <property type="entry name" value="LpqB_N"/>
    <property type="match status" value="1"/>
</dbReference>
<organism evidence="4 5">
    <name type="scientific">Streptantibioticus silvisoli</name>
    <dbReference type="NCBI Taxonomy" id="2705255"/>
    <lineage>
        <taxon>Bacteria</taxon>
        <taxon>Bacillati</taxon>
        <taxon>Actinomycetota</taxon>
        <taxon>Actinomycetes</taxon>
        <taxon>Kitasatosporales</taxon>
        <taxon>Streptomycetaceae</taxon>
        <taxon>Streptantibioticus</taxon>
    </lineage>
</organism>
<dbReference type="RefSeq" id="WP_271324454.1">
    <property type="nucleotide sequence ID" value="NZ_JAAGKO020000043.1"/>
</dbReference>